<sequence>MSSQMHYELNSLNEDFRFQINLLSTDLDHILSLTKIRGQDIPFSRICQNCKFNHDYDSQHNLVMKQYTEAQFISDLIAEHDTLYQICNWAHQSVNQQNGREQDRAWTHIISNNFNQVQKLLTDEEKCILNSLRPFGAGKNQFDFMRLSIYQNENWVLALENLNQVANRISYATNKLFKWATCQSVPWSADISKFNENLWLNIRADLFCKVMTAHAEIYPKMQKCINFGINKPYIWQPKYYELNCDDMDYGIETFGKLFIIEIIKYLTQKSNANQLIELVYEAIDVLINKQINPQYSIIRANCFYKIALMINDLLDINNDDEYQFLQLIVEIIKIIETEIFDLPTKYKFLIHLLSILTRLSTFNLFIQQICQNIINQYGGSLSSILQLLLDNKFNNVLITKIAFDKFTQLSPIQQNELISSSFSQYFDYNEKKVQILLFLPYIIENIEIFKNTFEQLLQDYPDLGEQENQYYQVYINKEVERMKNLIKEVKIPFYWFTKYIMFLLNVPKLKQKDILNIMDAIQINNELFDSLENKTFILALIAKKLTEFKAFVNYLLQ</sequence>
<reference evidence="1" key="1">
    <citation type="submission" date="2021-01" db="EMBL/GenBank/DDBJ databases">
        <authorList>
            <consortium name="Genoscope - CEA"/>
            <person name="William W."/>
        </authorList>
    </citation>
    <scope>NUCLEOTIDE SEQUENCE</scope>
</reference>
<name>A0A8S1TCU3_9CILI</name>
<dbReference type="OrthoDB" id="308118at2759"/>
<dbReference type="AlphaFoldDB" id="A0A8S1TCU3"/>
<dbReference type="EMBL" id="CAJJDO010000018">
    <property type="protein sequence ID" value="CAD8149096.1"/>
    <property type="molecule type" value="Genomic_DNA"/>
</dbReference>
<accession>A0A8S1TCU3</accession>
<protein>
    <submittedName>
        <fullName evidence="1">Uncharacterized protein</fullName>
    </submittedName>
</protein>
<evidence type="ECO:0000313" key="2">
    <source>
        <dbReference type="Proteomes" id="UP000689195"/>
    </source>
</evidence>
<proteinExistence type="predicted"/>
<evidence type="ECO:0000313" key="1">
    <source>
        <dbReference type="EMBL" id="CAD8149096.1"/>
    </source>
</evidence>
<comment type="caution">
    <text evidence="1">The sequence shown here is derived from an EMBL/GenBank/DDBJ whole genome shotgun (WGS) entry which is preliminary data.</text>
</comment>
<organism evidence="1 2">
    <name type="scientific">Paramecium pentaurelia</name>
    <dbReference type="NCBI Taxonomy" id="43138"/>
    <lineage>
        <taxon>Eukaryota</taxon>
        <taxon>Sar</taxon>
        <taxon>Alveolata</taxon>
        <taxon>Ciliophora</taxon>
        <taxon>Intramacronucleata</taxon>
        <taxon>Oligohymenophorea</taxon>
        <taxon>Peniculida</taxon>
        <taxon>Parameciidae</taxon>
        <taxon>Paramecium</taxon>
    </lineage>
</organism>
<keyword evidence="2" id="KW-1185">Reference proteome</keyword>
<dbReference type="Proteomes" id="UP000689195">
    <property type="component" value="Unassembled WGS sequence"/>
</dbReference>
<gene>
    <name evidence="1" type="ORF">PPENT_87.1.T0180413</name>
</gene>